<feature type="region of interest" description="Disordered" evidence="1">
    <location>
        <begin position="86"/>
        <end position="106"/>
    </location>
</feature>
<name>A0A426ZKE6_ENSVE</name>
<dbReference type="AlphaFoldDB" id="A0A426ZKE6"/>
<comment type="caution">
    <text evidence="2">The sequence shown here is derived from an EMBL/GenBank/DDBJ whole genome shotgun (WGS) entry which is preliminary data.</text>
</comment>
<evidence type="ECO:0000256" key="1">
    <source>
        <dbReference type="SAM" id="MobiDB-lite"/>
    </source>
</evidence>
<gene>
    <name evidence="2" type="ORF">B296_00016529</name>
</gene>
<organism evidence="2 3">
    <name type="scientific">Ensete ventricosum</name>
    <name type="common">Abyssinian banana</name>
    <name type="synonym">Musa ensete</name>
    <dbReference type="NCBI Taxonomy" id="4639"/>
    <lineage>
        <taxon>Eukaryota</taxon>
        <taxon>Viridiplantae</taxon>
        <taxon>Streptophyta</taxon>
        <taxon>Embryophyta</taxon>
        <taxon>Tracheophyta</taxon>
        <taxon>Spermatophyta</taxon>
        <taxon>Magnoliopsida</taxon>
        <taxon>Liliopsida</taxon>
        <taxon>Zingiberales</taxon>
        <taxon>Musaceae</taxon>
        <taxon>Ensete</taxon>
    </lineage>
</organism>
<feature type="compositionally biased region" description="Basic and acidic residues" evidence="1">
    <location>
        <begin position="86"/>
        <end position="100"/>
    </location>
</feature>
<proteinExistence type="predicted"/>
<evidence type="ECO:0000313" key="2">
    <source>
        <dbReference type="EMBL" id="RRT64384.1"/>
    </source>
</evidence>
<dbReference type="Proteomes" id="UP000287651">
    <property type="component" value="Unassembled WGS sequence"/>
</dbReference>
<sequence>MKAAISFARIEEEWLNQDAWRIRTTLRPTVYKPPFAPNHSSLPNKLMREELCDRSAKGLCWHCNELWSHNHRYKKGELSMIKSIEESKEEIQKPEEENTKEYPQSTDCTTHALAGHTNPQAVKVEESLKQHPVTVLIKTRSTNNFMNNKVAT</sequence>
<protein>
    <submittedName>
        <fullName evidence="2">Uncharacterized protein</fullName>
    </submittedName>
</protein>
<accession>A0A426ZKE6</accession>
<evidence type="ECO:0000313" key="3">
    <source>
        <dbReference type="Proteomes" id="UP000287651"/>
    </source>
</evidence>
<dbReference type="EMBL" id="AMZH03006217">
    <property type="protein sequence ID" value="RRT64384.1"/>
    <property type="molecule type" value="Genomic_DNA"/>
</dbReference>
<reference evidence="2 3" key="1">
    <citation type="journal article" date="2014" name="Agronomy (Basel)">
        <title>A Draft Genome Sequence for Ensete ventricosum, the Drought-Tolerant Tree Against Hunger.</title>
        <authorList>
            <person name="Harrison J."/>
            <person name="Moore K.A."/>
            <person name="Paszkiewicz K."/>
            <person name="Jones T."/>
            <person name="Grant M."/>
            <person name="Ambacheew D."/>
            <person name="Muzemil S."/>
            <person name="Studholme D.J."/>
        </authorList>
    </citation>
    <scope>NUCLEOTIDE SEQUENCE [LARGE SCALE GENOMIC DNA]</scope>
</reference>